<evidence type="ECO:0000256" key="3">
    <source>
        <dbReference type="ARBA" id="ARBA00022827"/>
    </source>
</evidence>
<dbReference type="PANTHER" id="PTHR45968">
    <property type="entry name" value="OSJNBA0019K04.7 PROTEIN"/>
    <property type="match status" value="1"/>
</dbReference>
<reference evidence="6" key="1">
    <citation type="journal article" date="2014" name="Science">
        <title>The coffee genome provides insight into the convergent evolution of caffeine biosynthesis.</title>
        <authorList>
            <person name="Denoeud F."/>
            <person name="Carretero-Paulet L."/>
            <person name="Dereeper A."/>
            <person name="Droc G."/>
            <person name="Guyot R."/>
            <person name="Pietrella M."/>
            <person name="Zheng C."/>
            <person name="Alberti A."/>
            <person name="Anthony F."/>
            <person name="Aprea G."/>
            <person name="Aury J.M."/>
            <person name="Bento P."/>
            <person name="Bernard M."/>
            <person name="Bocs S."/>
            <person name="Campa C."/>
            <person name="Cenci A."/>
            <person name="Combes M.C."/>
            <person name="Crouzillat D."/>
            <person name="Da Silva C."/>
            <person name="Daddiego L."/>
            <person name="De Bellis F."/>
            <person name="Dussert S."/>
            <person name="Garsmeur O."/>
            <person name="Gayraud T."/>
            <person name="Guignon V."/>
            <person name="Jahn K."/>
            <person name="Jamilloux V."/>
            <person name="Joet T."/>
            <person name="Labadie K."/>
            <person name="Lan T."/>
            <person name="Leclercq J."/>
            <person name="Lepelley M."/>
            <person name="Leroy T."/>
            <person name="Li L.T."/>
            <person name="Librado P."/>
            <person name="Lopez L."/>
            <person name="Munoz A."/>
            <person name="Noel B."/>
            <person name="Pallavicini A."/>
            <person name="Perrotta G."/>
            <person name="Poncet V."/>
            <person name="Pot D."/>
            <person name="Priyono X."/>
            <person name="Rigoreau M."/>
            <person name="Rouard M."/>
            <person name="Rozas J."/>
            <person name="Tranchant-Dubreuil C."/>
            <person name="VanBuren R."/>
            <person name="Zhang Q."/>
            <person name="Andrade A.C."/>
            <person name="Argout X."/>
            <person name="Bertrand B."/>
            <person name="de Kochko A."/>
            <person name="Graziosi G."/>
            <person name="Henry R.J."/>
            <person name="Jayarama X."/>
            <person name="Ming R."/>
            <person name="Nagai C."/>
            <person name="Rounsley S."/>
            <person name="Sankoff D."/>
            <person name="Giuliano G."/>
            <person name="Albert V.A."/>
            <person name="Wincker P."/>
            <person name="Lashermes P."/>
        </authorList>
    </citation>
    <scope>NUCLEOTIDE SEQUENCE [LARGE SCALE GENOMIC DNA]</scope>
    <source>
        <strain evidence="6">cv. DH200-94</strain>
    </source>
</reference>
<feature type="domain" description="Glucose-methanol-choline oxidoreductase N-terminal" evidence="4">
    <location>
        <begin position="13"/>
        <end position="27"/>
    </location>
</feature>
<dbReference type="GO" id="GO:0016614">
    <property type="term" value="F:oxidoreductase activity, acting on CH-OH group of donors"/>
    <property type="evidence" value="ECO:0007669"/>
    <property type="project" value="InterPro"/>
</dbReference>
<accession>A0A068VFY6</accession>
<dbReference type="InParanoid" id="A0A068VFY6"/>
<name>A0A068VFY6_COFCA</name>
<evidence type="ECO:0000256" key="1">
    <source>
        <dbReference type="ARBA" id="ARBA00001974"/>
    </source>
</evidence>
<dbReference type="STRING" id="49390.A0A068VFY6"/>
<dbReference type="Pfam" id="PF00732">
    <property type="entry name" value="GMC_oxred_N"/>
    <property type="match status" value="1"/>
</dbReference>
<dbReference type="InterPro" id="IPR000172">
    <property type="entry name" value="GMC_OxRdtase_N"/>
</dbReference>
<keyword evidence="6" id="KW-1185">Reference proteome</keyword>
<evidence type="ECO:0000259" key="4">
    <source>
        <dbReference type="PROSITE" id="PS00624"/>
    </source>
</evidence>
<keyword evidence="3" id="KW-0274">FAD</keyword>
<dbReference type="AlphaFoldDB" id="A0A068VFY6"/>
<protein>
    <recommendedName>
        <fullName evidence="4">Glucose-methanol-choline oxidoreductase N-terminal domain-containing protein</fullName>
    </recommendedName>
</protein>
<dbReference type="Gramene" id="CDP19517">
    <property type="protein sequence ID" value="CDP19517"/>
    <property type="gene ID" value="GSCOC_T00002345001"/>
</dbReference>
<dbReference type="EMBL" id="HG739608">
    <property type="protein sequence ID" value="CDP19517.1"/>
    <property type="molecule type" value="Genomic_DNA"/>
</dbReference>
<gene>
    <name evidence="5" type="ORF">GSCOC_T00002345001</name>
</gene>
<organism evidence="5 6">
    <name type="scientific">Coffea canephora</name>
    <name type="common">Robusta coffee</name>
    <dbReference type="NCBI Taxonomy" id="49390"/>
    <lineage>
        <taxon>Eukaryota</taxon>
        <taxon>Viridiplantae</taxon>
        <taxon>Streptophyta</taxon>
        <taxon>Embryophyta</taxon>
        <taxon>Tracheophyta</taxon>
        <taxon>Spermatophyta</taxon>
        <taxon>Magnoliopsida</taxon>
        <taxon>eudicotyledons</taxon>
        <taxon>Gunneridae</taxon>
        <taxon>Pentapetalae</taxon>
        <taxon>asterids</taxon>
        <taxon>lamiids</taxon>
        <taxon>Gentianales</taxon>
        <taxon>Rubiaceae</taxon>
        <taxon>Ixoroideae</taxon>
        <taxon>Gardenieae complex</taxon>
        <taxon>Bertiereae - Coffeeae clade</taxon>
        <taxon>Coffeeae</taxon>
        <taxon>Coffea</taxon>
    </lineage>
</organism>
<dbReference type="OrthoDB" id="1691649at2759"/>
<proteinExistence type="predicted"/>
<dbReference type="PhylomeDB" id="A0A068VFY6"/>
<comment type="cofactor">
    <cofactor evidence="1">
        <name>FAD</name>
        <dbReference type="ChEBI" id="CHEBI:57692"/>
    </cofactor>
</comment>
<evidence type="ECO:0000313" key="5">
    <source>
        <dbReference type="EMBL" id="CDP19517.1"/>
    </source>
</evidence>
<dbReference type="SUPFAM" id="SSF51905">
    <property type="entry name" value="FAD/NAD(P)-binding domain"/>
    <property type="match status" value="1"/>
</dbReference>
<evidence type="ECO:0000256" key="2">
    <source>
        <dbReference type="ARBA" id="ARBA00022630"/>
    </source>
</evidence>
<evidence type="ECO:0000313" key="6">
    <source>
        <dbReference type="Proteomes" id="UP000295252"/>
    </source>
</evidence>
<dbReference type="PROSITE" id="PS00624">
    <property type="entry name" value="GMC_OXRED_2"/>
    <property type="match status" value="1"/>
</dbReference>
<keyword evidence="2" id="KW-0285">Flavoprotein</keyword>
<dbReference type="Gene3D" id="3.50.50.60">
    <property type="entry name" value="FAD/NAD(P)-binding domain"/>
    <property type="match status" value="1"/>
</dbReference>
<dbReference type="InterPro" id="IPR051871">
    <property type="entry name" value="GMC_Oxidoreductase-Related"/>
</dbReference>
<dbReference type="PANTHER" id="PTHR45968:SF2">
    <property type="entry name" value="(R)-MANDELONITRILE LYASE-LIKE"/>
    <property type="match status" value="1"/>
</dbReference>
<dbReference type="Proteomes" id="UP000295252">
    <property type="component" value="Chromosome IV"/>
</dbReference>
<sequence length="85" mass="9135">MLRDMGEVLLCAGAIGSPQLLLLSGIGPRPYLSSWGIPVVHHQPYVGQFLYDNPRNGISIVPSMPLEHSLIQVVGITNSGAQQLD</sequence>
<dbReference type="GO" id="GO:0050660">
    <property type="term" value="F:flavin adenine dinucleotide binding"/>
    <property type="evidence" value="ECO:0007669"/>
    <property type="project" value="InterPro"/>
</dbReference>
<dbReference type="InterPro" id="IPR036188">
    <property type="entry name" value="FAD/NAD-bd_sf"/>
</dbReference>